<dbReference type="Gene3D" id="3.40.50.300">
    <property type="entry name" value="P-loop containing nucleotide triphosphate hydrolases"/>
    <property type="match status" value="1"/>
</dbReference>
<dbReference type="OrthoDB" id="6499061at2759"/>
<dbReference type="InterPro" id="IPR027417">
    <property type="entry name" value="P-loop_NTPase"/>
</dbReference>
<evidence type="ECO:0000313" key="5">
    <source>
        <dbReference type="EMBL" id="GBM79722.1"/>
    </source>
</evidence>
<keyword evidence="1" id="KW-0547">Nucleotide-binding</keyword>
<evidence type="ECO:0000256" key="3">
    <source>
        <dbReference type="SAM" id="MobiDB-lite"/>
    </source>
</evidence>
<protein>
    <submittedName>
        <fullName evidence="5">Non-capsid protein NS-1</fullName>
    </submittedName>
</protein>
<dbReference type="AlphaFoldDB" id="A0A4Y2IS53"/>
<proteinExistence type="predicted"/>
<sequence>MNYGSLADFWQRAGVFVGDDSGRPGHSSGNMVENSGGESDAGHDEEQITSATTEVDQKLEDLVSRFVSRLEEKNWKDSGYYISDVYACESPERAAGVARRLAARAESFGRGLIGISLHGDHVHSIHSCPYTSRSCRCKFKDFPEAKQDIRRLLRKPRALETFKRQDWYNITKYFFTNGREAIFCKLSGTVQRIPLEITALSKSRISSNDGERGQTHASLEDCSDPLQCNSGQDFQDIPGHAESTRSRKRRHAVKAGGTDGIGGTTGVVYNLLSKYAICPLTEIVYTKDYLSNPEIACKRLDCKEVKDAIDTRASVINTWRRQDYIDFYNSLDTVKIWSCRHVDDFDNYYYNYDESCRIARELLTYQCGDNVNIFCTDLVNVLEYRIPKRNTFVVVSPPSSGKNYLFDAVRDYYLNSGQMNNPNKYNQFAYQDCHNRRIIIWNEPNFEQREIENLKMLMAGDNLSANVKCKPQANVKRTPVIVLSNSEPSFCRNGAFNDRIFRYYWNSAPFLREYNKKPRPDAVVDVIFSFIQ</sequence>
<dbReference type="PROSITE" id="PS51206">
    <property type="entry name" value="SF3_HELICASE_1"/>
    <property type="match status" value="1"/>
</dbReference>
<dbReference type="InterPro" id="IPR001257">
    <property type="entry name" value="Parvovirus_NS1_helicase"/>
</dbReference>
<accession>A0A4Y2IS53</accession>
<evidence type="ECO:0000256" key="2">
    <source>
        <dbReference type="ARBA" id="ARBA00022840"/>
    </source>
</evidence>
<evidence type="ECO:0000259" key="4">
    <source>
        <dbReference type="PROSITE" id="PS51206"/>
    </source>
</evidence>
<name>A0A4Y2IS53_ARAVE</name>
<feature type="domain" description="SF3 helicase" evidence="4">
    <location>
        <begin position="369"/>
        <end position="532"/>
    </location>
</feature>
<keyword evidence="2" id="KW-0067">ATP-binding</keyword>
<keyword evidence="6" id="KW-1185">Reference proteome</keyword>
<dbReference type="GO" id="GO:0019079">
    <property type="term" value="P:viral genome replication"/>
    <property type="evidence" value="ECO:0007669"/>
    <property type="project" value="InterPro"/>
</dbReference>
<dbReference type="GO" id="GO:0005524">
    <property type="term" value="F:ATP binding"/>
    <property type="evidence" value="ECO:0007669"/>
    <property type="project" value="UniProtKB-KW"/>
</dbReference>
<feature type="region of interest" description="Disordered" evidence="3">
    <location>
        <begin position="20"/>
        <end position="53"/>
    </location>
</feature>
<evidence type="ECO:0000313" key="6">
    <source>
        <dbReference type="Proteomes" id="UP000499080"/>
    </source>
</evidence>
<dbReference type="InterPro" id="IPR014015">
    <property type="entry name" value="Helicase_SF3_DNA-vir"/>
</dbReference>
<dbReference type="Proteomes" id="UP000499080">
    <property type="component" value="Unassembled WGS sequence"/>
</dbReference>
<dbReference type="EMBL" id="BGPR01107466">
    <property type="protein sequence ID" value="GBM79722.1"/>
    <property type="molecule type" value="Genomic_DNA"/>
</dbReference>
<reference evidence="5 6" key="1">
    <citation type="journal article" date="2019" name="Sci. Rep.">
        <title>Orb-weaving spider Araneus ventricosus genome elucidates the spidroin gene catalogue.</title>
        <authorList>
            <person name="Kono N."/>
            <person name="Nakamura H."/>
            <person name="Ohtoshi R."/>
            <person name="Moran D.A.P."/>
            <person name="Shinohara A."/>
            <person name="Yoshida Y."/>
            <person name="Fujiwara M."/>
            <person name="Mori M."/>
            <person name="Tomita M."/>
            <person name="Arakawa K."/>
        </authorList>
    </citation>
    <scope>NUCLEOTIDE SEQUENCE [LARGE SCALE GENOMIC DNA]</scope>
</reference>
<dbReference type="Pfam" id="PF01057">
    <property type="entry name" value="Parvo_NS1"/>
    <property type="match status" value="1"/>
</dbReference>
<feature type="region of interest" description="Disordered" evidence="3">
    <location>
        <begin position="235"/>
        <end position="257"/>
    </location>
</feature>
<dbReference type="SUPFAM" id="SSF52540">
    <property type="entry name" value="P-loop containing nucleoside triphosphate hydrolases"/>
    <property type="match status" value="1"/>
</dbReference>
<evidence type="ECO:0000256" key="1">
    <source>
        <dbReference type="ARBA" id="ARBA00022741"/>
    </source>
</evidence>
<comment type="caution">
    <text evidence="5">The sequence shown here is derived from an EMBL/GenBank/DDBJ whole genome shotgun (WGS) entry which is preliminary data.</text>
</comment>
<feature type="compositionally biased region" description="Polar residues" evidence="3">
    <location>
        <begin position="27"/>
        <end position="37"/>
    </location>
</feature>
<organism evidence="5 6">
    <name type="scientific">Araneus ventricosus</name>
    <name type="common">Orbweaver spider</name>
    <name type="synonym">Epeira ventricosa</name>
    <dbReference type="NCBI Taxonomy" id="182803"/>
    <lineage>
        <taxon>Eukaryota</taxon>
        <taxon>Metazoa</taxon>
        <taxon>Ecdysozoa</taxon>
        <taxon>Arthropoda</taxon>
        <taxon>Chelicerata</taxon>
        <taxon>Arachnida</taxon>
        <taxon>Araneae</taxon>
        <taxon>Araneomorphae</taxon>
        <taxon>Entelegynae</taxon>
        <taxon>Araneoidea</taxon>
        <taxon>Araneidae</taxon>
        <taxon>Araneus</taxon>
    </lineage>
</organism>
<gene>
    <name evidence="5" type="primary">NS1_4</name>
    <name evidence="5" type="ORF">AVEN_217688_1</name>
</gene>